<dbReference type="GeneID" id="9057587"/>
<keyword evidence="2" id="KW-1185">Reference proteome</keyword>
<evidence type="ECO:0000313" key="2">
    <source>
        <dbReference type="Proteomes" id="UP000007800"/>
    </source>
</evidence>
<protein>
    <submittedName>
        <fullName evidence="1">Uncharacterized protein</fullName>
    </submittedName>
</protein>
<dbReference type="InParanoid" id="C5KT38"/>
<name>C5KT38_PERM5</name>
<sequence length="150" mass="17585">MTLSFHDLPSPSANPIRQSVYSHNRGSMGFFRCRVEYSPNMRELFISFTPDYPILTFSSSTKRKAQGHFWSVMPLLHLNRQREALKELRKMMPITANDTSKCIDIFKFLADRPPHGYLQGYNWFTAFHVVAYKNMTSLLSEWNKNQESQK</sequence>
<dbReference type="EMBL" id="GG676168">
    <property type="protein sequence ID" value="EER12388.1"/>
    <property type="molecule type" value="Genomic_DNA"/>
</dbReference>
<reference evidence="1 2" key="1">
    <citation type="submission" date="2008-07" db="EMBL/GenBank/DDBJ databases">
        <authorList>
            <person name="El-Sayed N."/>
            <person name="Caler E."/>
            <person name="Inman J."/>
            <person name="Amedeo P."/>
            <person name="Hass B."/>
            <person name="Wortman J."/>
        </authorList>
    </citation>
    <scope>NUCLEOTIDE SEQUENCE [LARGE SCALE GENOMIC DNA]</scope>
    <source>
        <strain evidence="2">ATCC 50983 / TXsc</strain>
    </source>
</reference>
<dbReference type="Proteomes" id="UP000007800">
    <property type="component" value="Unassembled WGS sequence"/>
</dbReference>
<dbReference type="RefSeq" id="XP_002780593.1">
    <property type="nucleotide sequence ID" value="XM_002780547.1"/>
</dbReference>
<evidence type="ECO:0000313" key="1">
    <source>
        <dbReference type="EMBL" id="EER12388.1"/>
    </source>
</evidence>
<proteinExistence type="predicted"/>
<gene>
    <name evidence="1" type="ORF">Pmar_PMAR001186</name>
</gene>
<organism evidence="2">
    <name type="scientific">Perkinsus marinus (strain ATCC 50983 / TXsc)</name>
    <dbReference type="NCBI Taxonomy" id="423536"/>
    <lineage>
        <taxon>Eukaryota</taxon>
        <taxon>Sar</taxon>
        <taxon>Alveolata</taxon>
        <taxon>Perkinsozoa</taxon>
        <taxon>Perkinsea</taxon>
        <taxon>Perkinsida</taxon>
        <taxon>Perkinsidae</taxon>
        <taxon>Perkinsus</taxon>
    </lineage>
</organism>
<dbReference type="OMA" id="SKCIDIF"/>
<accession>C5KT38</accession>
<dbReference type="AlphaFoldDB" id="C5KT38"/>